<dbReference type="OrthoDB" id="6159398at2759"/>
<evidence type="ECO:0000256" key="1">
    <source>
        <dbReference type="SAM" id="SignalP"/>
    </source>
</evidence>
<evidence type="ECO:0000313" key="4">
    <source>
        <dbReference type="Proteomes" id="UP000507470"/>
    </source>
</evidence>
<feature type="signal peptide" evidence="1">
    <location>
        <begin position="1"/>
        <end position="19"/>
    </location>
</feature>
<dbReference type="SMART" id="SM00409">
    <property type="entry name" value="IG"/>
    <property type="match status" value="1"/>
</dbReference>
<feature type="chain" id="PRO_5026800542" description="Ig-like domain-containing protein" evidence="1">
    <location>
        <begin position="20"/>
        <end position="238"/>
    </location>
</feature>
<dbReference type="InterPro" id="IPR003599">
    <property type="entry name" value="Ig_sub"/>
</dbReference>
<keyword evidence="4" id="KW-1185">Reference proteome</keyword>
<evidence type="ECO:0000313" key="3">
    <source>
        <dbReference type="EMBL" id="CAC5420520.1"/>
    </source>
</evidence>
<dbReference type="Proteomes" id="UP000507470">
    <property type="component" value="Unassembled WGS sequence"/>
</dbReference>
<dbReference type="InterPro" id="IPR013783">
    <property type="entry name" value="Ig-like_fold"/>
</dbReference>
<feature type="domain" description="Ig-like" evidence="2">
    <location>
        <begin position="3"/>
        <end position="126"/>
    </location>
</feature>
<reference evidence="3 4" key="1">
    <citation type="submission" date="2020-06" db="EMBL/GenBank/DDBJ databases">
        <authorList>
            <person name="Li R."/>
            <person name="Bekaert M."/>
        </authorList>
    </citation>
    <scope>NUCLEOTIDE SEQUENCE [LARGE SCALE GENOMIC DNA]</scope>
    <source>
        <strain evidence="4">wild</strain>
    </source>
</reference>
<protein>
    <recommendedName>
        <fullName evidence="2">Ig-like domain-containing protein</fullName>
    </recommendedName>
</protein>
<organism evidence="3 4">
    <name type="scientific">Mytilus coruscus</name>
    <name type="common">Sea mussel</name>
    <dbReference type="NCBI Taxonomy" id="42192"/>
    <lineage>
        <taxon>Eukaryota</taxon>
        <taxon>Metazoa</taxon>
        <taxon>Spiralia</taxon>
        <taxon>Lophotrochozoa</taxon>
        <taxon>Mollusca</taxon>
        <taxon>Bivalvia</taxon>
        <taxon>Autobranchia</taxon>
        <taxon>Pteriomorphia</taxon>
        <taxon>Mytilida</taxon>
        <taxon>Mytiloidea</taxon>
        <taxon>Mytilidae</taxon>
        <taxon>Mytilinae</taxon>
        <taxon>Mytilus</taxon>
    </lineage>
</organism>
<sequence>MSPVFILMAITFHLQIVSGIGNGNGIVAVRVQRGERVILKCLSSGVMRSWLGPDFSNLTNEQALIYFSNYLKNPKLSMSKYSVQAKNGNYDLTIFNFQKVDTGFYSCRCFNDHDNGTFNETKYNVSLLDEGVETSTIGYERRRDLGHVPGIQVNVKETSSQCKKGMNSFVVSFKRVAERNILAEDTREQPDLIDEPAEQSDGLNYVDVLMEPLASRQTRIRGIENEIMYTEIDHSLKA</sequence>
<accession>A0A6J8EJ40</accession>
<dbReference type="EMBL" id="CACVKT020009153">
    <property type="protein sequence ID" value="CAC5420520.1"/>
    <property type="molecule type" value="Genomic_DNA"/>
</dbReference>
<evidence type="ECO:0000259" key="2">
    <source>
        <dbReference type="PROSITE" id="PS50835"/>
    </source>
</evidence>
<dbReference type="InterPro" id="IPR013106">
    <property type="entry name" value="Ig_V-set"/>
</dbReference>
<proteinExistence type="predicted"/>
<dbReference type="InterPro" id="IPR036179">
    <property type="entry name" value="Ig-like_dom_sf"/>
</dbReference>
<dbReference type="Pfam" id="PF07686">
    <property type="entry name" value="V-set"/>
    <property type="match status" value="1"/>
</dbReference>
<dbReference type="Gene3D" id="2.60.40.10">
    <property type="entry name" value="Immunoglobulins"/>
    <property type="match status" value="1"/>
</dbReference>
<dbReference type="AlphaFoldDB" id="A0A6J8EJ40"/>
<gene>
    <name evidence="3" type="ORF">MCOR_52739</name>
</gene>
<name>A0A6J8EJ40_MYTCO</name>
<dbReference type="PROSITE" id="PS50835">
    <property type="entry name" value="IG_LIKE"/>
    <property type="match status" value="1"/>
</dbReference>
<dbReference type="InterPro" id="IPR007110">
    <property type="entry name" value="Ig-like_dom"/>
</dbReference>
<dbReference type="SUPFAM" id="SSF48726">
    <property type="entry name" value="Immunoglobulin"/>
    <property type="match status" value="1"/>
</dbReference>
<keyword evidence="1" id="KW-0732">Signal</keyword>